<evidence type="ECO:0000313" key="9">
    <source>
        <dbReference type="EMBL" id="RGB82251.1"/>
    </source>
</evidence>
<evidence type="ECO:0000313" key="10">
    <source>
        <dbReference type="EMBL" id="RGB93367.1"/>
    </source>
</evidence>
<feature type="transmembrane region" description="Helical" evidence="6">
    <location>
        <begin position="7"/>
        <end position="26"/>
    </location>
</feature>
<keyword evidence="4 6" id="KW-1133">Transmembrane helix</keyword>
<dbReference type="RefSeq" id="WP_005925191.1">
    <property type="nucleotide sequence ID" value="NZ_CABKNH010000002.1"/>
</dbReference>
<evidence type="ECO:0000256" key="5">
    <source>
        <dbReference type="ARBA" id="ARBA00023136"/>
    </source>
</evidence>
<reference evidence="7 14" key="4">
    <citation type="journal article" date="2019" name="Nat. Med.">
        <title>A library of human gut bacterial isolates paired with longitudinal multiomics data enables mechanistic microbiome research.</title>
        <authorList>
            <person name="Poyet M."/>
            <person name="Groussin M."/>
            <person name="Gibbons S.M."/>
            <person name="Avila-Pacheco J."/>
            <person name="Jiang X."/>
            <person name="Kearney S.M."/>
            <person name="Perrotta A.R."/>
            <person name="Berdy B."/>
            <person name="Zhao S."/>
            <person name="Lieberman T.D."/>
            <person name="Swanson P.K."/>
            <person name="Smith M."/>
            <person name="Roesemann S."/>
            <person name="Alexander J.E."/>
            <person name="Rich S.A."/>
            <person name="Livny J."/>
            <person name="Vlamakis H."/>
            <person name="Clish C."/>
            <person name="Bullock K."/>
            <person name="Deik A."/>
            <person name="Scott J."/>
            <person name="Pierce K.A."/>
            <person name="Xavier R.J."/>
            <person name="Alm E.J."/>
        </authorList>
    </citation>
    <scope>NUCLEOTIDE SEQUENCE [LARGE SCALE GENOMIC DNA]</scope>
    <source>
        <strain evidence="7 14">BIOML-B1</strain>
    </source>
</reference>
<evidence type="ECO:0000256" key="3">
    <source>
        <dbReference type="ARBA" id="ARBA00022692"/>
    </source>
</evidence>
<sequence length="509" mass="58130">MRTRYSIINMLFNIGGQFLTMLLSFINRMVFIRCLSAEYLGVNGLFTDVLSILNFAELGIGTAMVFSMYEPAARDDEQKLARLMNLYKWMYRAVAVSVLLFGLVLLPFLPYLIKGGEGIEHITLIYMIYVLGSASSYLLSYKNSIYQAYQKGYICAGWSMACECIKTVSQITVLLLTRNFILYLAVQQAIQFLPNIMVSRMVDKEFPYLKECHELPEREERNGILKNIGAMSMHKLSTIIVRNTDSLLMSSFIGLATVGLYSNYRLVINALNNLMGKFAVAFSGSIGNFAVMENSDRLYKIYKEMDFMFFVMSAYLTGGLMMLFNPFITLLFGGRYCFPMTTVMVIVAEFYITRMRQTNLLFREAMGLFWNDRYKAVAESIINLVASLVLVRQYGVTGIIWGTIISTLCTCAWVEPYIFLKYGVQDAWKKKLRDYFAEYLKRTLLTAAVSAAAVLWVQRFPVGNFGIFILDGLLYTAVFAGVIVLFYRGSEEYDTLRQRGLKILKRRAE</sequence>
<evidence type="ECO:0000313" key="12">
    <source>
        <dbReference type="Proteomes" id="UP000260782"/>
    </source>
</evidence>
<feature type="transmembrane region" description="Helical" evidence="6">
    <location>
        <begin position="307"/>
        <end position="327"/>
    </location>
</feature>
<protein>
    <recommendedName>
        <fullName evidence="15">Polysaccharide biosynthesis protein</fullName>
    </recommendedName>
</protein>
<evidence type="ECO:0008006" key="15">
    <source>
        <dbReference type="Google" id="ProtNLM"/>
    </source>
</evidence>
<proteinExistence type="predicted"/>
<keyword evidence="3 6" id="KW-0812">Transmembrane</keyword>
<name>A0A2A7A3G6_9FIRM</name>
<dbReference type="EMBL" id="NMTV01000015">
    <property type="protein sequence ID" value="PDX73681.1"/>
    <property type="molecule type" value="Genomic_DNA"/>
</dbReference>
<dbReference type="EMBL" id="QVEW01000022">
    <property type="protein sequence ID" value="RGB93367.1"/>
    <property type="molecule type" value="Genomic_DNA"/>
</dbReference>
<evidence type="ECO:0000256" key="6">
    <source>
        <dbReference type="SAM" id="Phobius"/>
    </source>
</evidence>
<dbReference type="InterPro" id="IPR050833">
    <property type="entry name" value="Poly_Biosynth_Transport"/>
</dbReference>
<comment type="caution">
    <text evidence="8">The sequence shown here is derived from an EMBL/GenBank/DDBJ whole genome shotgun (WGS) entry which is preliminary data.</text>
</comment>
<evidence type="ECO:0000256" key="4">
    <source>
        <dbReference type="ARBA" id="ARBA00022989"/>
    </source>
</evidence>
<feature type="transmembrane region" description="Helical" evidence="6">
    <location>
        <begin position="398"/>
        <end position="419"/>
    </location>
</feature>
<accession>A0A2A7A3G6</accession>
<organism evidence="8 11">
    <name type="scientific">Faecalibacterium prausnitzii</name>
    <dbReference type="NCBI Taxonomy" id="853"/>
    <lineage>
        <taxon>Bacteria</taxon>
        <taxon>Bacillati</taxon>
        <taxon>Bacillota</taxon>
        <taxon>Clostridia</taxon>
        <taxon>Eubacteriales</taxon>
        <taxon>Oscillospiraceae</taxon>
        <taxon>Faecalibacterium</taxon>
    </lineage>
</organism>
<feature type="transmembrane region" description="Helical" evidence="6">
    <location>
        <begin position="121"/>
        <end position="141"/>
    </location>
</feature>
<dbReference type="EMBL" id="QVES01000022">
    <property type="protein sequence ID" value="RGB82251.1"/>
    <property type="molecule type" value="Genomic_DNA"/>
</dbReference>
<feature type="transmembrane region" description="Helical" evidence="6">
    <location>
        <begin position="439"/>
        <end position="459"/>
    </location>
</feature>
<dbReference type="GeneID" id="75068750"/>
<evidence type="ECO:0000313" key="11">
    <source>
        <dbReference type="Proteomes" id="UP000219901"/>
    </source>
</evidence>
<reference evidence="8" key="2">
    <citation type="submission" date="2017-07" db="EMBL/GenBank/DDBJ databases">
        <authorList>
            <person name="Sun Z.S."/>
            <person name="Albrecht U."/>
            <person name="Echele G."/>
            <person name="Lee C.C."/>
        </authorList>
    </citation>
    <scope>NUCLEOTIDE SEQUENCE</scope>
    <source>
        <strain evidence="8">CNCM I 4546</strain>
    </source>
</reference>
<comment type="subcellular location">
    <subcellularLocation>
        <location evidence="1">Cell membrane</location>
        <topology evidence="1">Multi-pass membrane protein</topology>
    </subcellularLocation>
</comment>
<evidence type="ECO:0000256" key="1">
    <source>
        <dbReference type="ARBA" id="ARBA00004651"/>
    </source>
</evidence>
<feature type="transmembrane region" description="Helical" evidence="6">
    <location>
        <begin position="89"/>
        <end position="109"/>
    </location>
</feature>
<dbReference type="EMBL" id="WKQM01000011">
    <property type="protein sequence ID" value="MSC51704.1"/>
    <property type="molecule type" value="Genomic_DNA"/>
</dbReference>
<feature type="transmembrane region" description="Helical" evidence="6">
    <location>
        <begin position="465"/>
        <end position="487"/>
    </location>
</feature>
<keyword evidence="5 6" id="KW-0472">Membrane</keyword>
<dbReference type="Proteomes" id="UP000260782">
    <property type="component" value="Unassembled WGS sequence"/>
</dbReference>
<dbReference type="Proteomes" id="UP000260783">
    <property type="component" value="Unassembled WGS sequence"/>
</dbReference>
<evidence type="ECO:0000313" key="13">
    <source>
        <dbReference type="Proteomes" id="UP000260783"/>
    </source>
</evidence>
<feature type="transmembrane region" description="Helical" evidence="6">
    <location>
        <begin position="274"/>
        <end position="295"/>
    </location>
</feature>
<dbReference type="Proteomes" id="UP000219901">
    <property type="component" value="Unassembled WGS sequence"/>
</dbReference>
<dbReference type="PANTHER" id="PTHR30250:SF26">
    <property type="entry name" value="PSMA PROTEIN"/>
    <property type="match status" value="1"/>
</dbReference>
<reference evidence="12 13" key="3">
    <citation type="submission" date="2018-08" db="EMBL/GenBank/DDBJ databases">
        <title>A genome reference for cultivated species of the human gut microbiota.</title>
        <authorList>
            <person name="Zou Y."/>
            <person name="Xue W."/>
            <person name="Luo G."/>
        </authorList>
    </citation>
    <scope>NUCLEOTIDE SEQUENCE [LARGE SCALE GENOMIC DNA]</scope>
    <source>
        <strain evidence="10 13">AF29-11BH</strain>
        <strain evidence="9 12">AF31-14AC</strain>
    </source>
</reference>
<feature type="transmembrane region" description="Helical" evidence="6">
    <location>
        <begin position="333"/>
        <end position="353"/>
    </location>
</feature>
<dbReference type="Proteomes" id="UP000462091">
    <property type="component" value="Unassembled WGS sequence"/>
</dbReference>
<dbReference type="AlphaFoldDB" id="A0A2A7A3G6"/>
<evidence type="ECO:0000313" key="14">
    <source>
        <dbReference type="Proteomes" id="UP000462091"/>
    </source>
</evidence>
<reference evidence="8 11" key="1">
    <citation type="journal article" date="2017" name="Front. Microbiol.">
        <title>New Insights into the Diversity of the Genus Faecalibacterium.</title>
        <authorList>
            <person name="Benevides L."/>
            <person name="Burman S."/>
            <person name="Martin R."/>
            <person name="Robert V."/>
            <person name="Thomas M."/>
            <person name="Miquel S."/>
            <person name="Chain F."/>
            <person name="Sokol H."/>
            <person name="Bermudez-Humaran L.G."/>
            <person name="Morrison M."/>
            <person name="Langella P."/>
            <person name="Azevedo V.A."/>
            <person name="Chatel J.M."/>
            <person name="Soares S."/>
        </authorList>
    </citation>
    <scope>NUCLEOTIDE SEQUENCE [LARGE SCALE GENOMIC DNA]</scope>
    <source>
        <strain evidence="8 11">CNCM I 4546</strain>
    </source>
</reference>
<evidence type="ECO:0000256" key="2">
    <source>
        <dbReference type="ARBA" id="ARBA00022475"/>
    </source>
</evidence>
<dbReference type="GO" id="GO:0005886">
    <property type="term" value="C:plasma membrane"/>
    <property type="evidence" value="ECO:0007669"/>
    <property type="project" value="UniProtKB-SubCell"/>
</dbReference>
<evidence type="ECO:0000313" key="8">
    <source>
        <dbReference type="EMBL" id="PDX73681.1"/>
    </source>
</evidence>
<gene>
    <name evidence="8" type="ORF">CGS55_01195</name>
    <name evidence="10" type="ORF">DWZ04_14570</name>
    <name evidence="9" type="ORF">DWZ25_13745</name>
    <name evidence="7" type="ORF">GKE10_07265</name>
</gene>
<dbReference type="PANTHER" id="PTHR30250">
    <property type="entry name" value="PST FAMILY PREDICTED COLANIC ACID TRANSPORTER"/>
    <property type="match status" value="1"/>
</dbReference>
<evidence type="ECO:0000313" key="7">
    <source>
        <dbReference type="EMBL" id="MSC51704.1"/>
    </source>
</evidence>
<feature type="transmembrane region" description="Helical" evidence="6">
    <location>
        <begin position="46"/>
        <end position="69"/>
    </location>
</feature>
<keyword evidence="2" id="KW-1003">Cell membrane</keyword>